<dbReference type="InterPro" id="IPR003305">
    <property type="entry name" value="CenC_carb-bd"/>
</dbReference>
<dbReference type="EMBL" id="VYTZ01000001">
    <property type="protein sequence ID" value="KAA9381287.1"/>
    <property type="molecule type" value="Genomic_DNA"/>
</dbReference>
<gene>
    <name evidence="10" type="ORF">F5972_00010</name>
</gene>
<evidence type="ECO:0000256" key="1">
    <source>
        <dbReference type="ARBA" id="ARBA00009865"/>
    </source>
</evidence>
<evidence type="ECO:0000259" key="9">
    <source>
        <dbReference type="PROSITE" id="PS51175"/>
    </source>
</evidence>
<dbReference type="InterPro" id="IPR006710">
    <property type="entry name" value="Glyco_hydro_43"/>
</dbReference>
<dbReference type="InterPro" id="IPR008979">
    <property type="entry name" value="Galactose-bd-like_sf"/>
</dbReference>
<keyword evidence="2" id="KW-0624">Polysaccharide degradation</keyword>
<evidence type="ECO:0000256" key="2">
    <source>
        <dbReference type="ARBA" id="ARBA00022651"/>
    </source>
</evidence>
<feature type="domain" description="CBM6" evidence="9">
    <location>
        <begin position="562"/>
        <end position="694"/>
    </location>
</feature>
<dbReference type="SMART" id="SM00606">
    <property type="entry name" value="CBD_IV"/>
    <property type="match status" value="1"/>
</dbReference>
<reference evidence="10 11" key="1">
    <citation type="submission" date="2019-09" db="EMBL/GenBank/DDBJ databases">
        <title>Screening of Novel Bioactive Compounds from Soil-Associated.</title>
        <authorList>
            <person name="Gong X."/>
        </authorList>
    </citation>
    <scope>NUCLEOTIDE SEQUENCE [LARGE SCALE GENOMIC DNA]</scope>
    <source>
        <strain evidence="10 11">Gxj-6</strain>
    </source>
</reference>
<dbReference type="CDD" id="cd09003">
    <property type="entry name" value="GH43_XynD-like"/>
    <property type="match status" value="1"/>
</dbReference>
<dbReference type="PROSITE" id="PS51175">
    <property type="entry name" value="CBM6"/>
    <property type="match status" value="1"/>
</dbReference>
<feature type="signal peptide" evidence="8">
    <location>
        <begin position="1"/>
        <end position="36"/>
    </location>
</feature>
<keyword evidence="3 8" id="KW-0732">Signal</keyword>
<dbReference type="RefSeq" id="WP_150929823.1">
    <property type="nucleotide sequence ID" value="NZ_VYTZ01000001.1"/>
</dbReference>
<dbReference type="PANTHER" id="PTHR43772">
    <property type="entry name" value="ENDO-1,4-BETA-XYLANASE"/>
    <property type="match status" value="1"/>
</dbReference>
<sequence length="796" mass="83650">MLKRVRKSALRRVAAAAMTGALLATAVAATSGPVQAAGQNIIVNGGFEDGLSGWFVNNGNSTDGATLSPTTDAYAGSSAVLVTNRKTTGSGPMQDLSGKVQAGKTYAITARVKYENPSSPATKQFFATMHYGGSTYTNVGTVTVARGQWGLIQGTFTIPAGQSVTTARLFVETPWTSDPASAPNTHLMDFKVDDVSVSEFTPSTTIEALGKNPGEGNPLISHKFGADGNAFVHDGRVYIYMTNDTQEYKPGPTGVSSTNTYASINTITVISSDDLMNWVDHGEIPVAGPSGVARYAGNSWAPAMERKVVDGKEKFFLYFANSGGSSGVIVGDSPVGPWRDERGSLLITSATPGASDGKNWLFDPGVFVDDDGQSYLVFGGGGDDGTRSAENTNHPKSTRVIRLGDDMISTKGSAEVIDAPLVFEAGHLFKRDGKYYYSYSSNFGFGGTVDPNGPPTGAIAYLMADSPMGPWTPETYKGIIFKNPGTYFGAGGNNHQSVFQLDGQYYFTYHAQTLNSRITGGATQGFRSPHLAKLDFNADGTIKEVRGDYKGVEQIRALDPYRVIEAETIAWQQGIATKKVDGGSEEFGAQAPNLVVHDVDNGDWTSLAKVDFGTAGATGVTAKVRPLAAGGKIEVRLDGRTSPVVATIPVDAPLGEWTKLSATLDGVKGVHDVYFTYAGPEGADLFEIDSWAFAAEQSSPEVKLTVTASSRCIGASAYLAVTAVNDGDAPATITLTTPYGTRTVADVAPGKQAYQSFNTRTAQIAAGKVTVTGAATIGGKQVTTSYDAAYNAAACR</sequence>
<name>A0A5J5K8Y5_9ACTN</name>
<feature type="site" description="Important for catalytic activity, responsible for pKa modulation of the active site Glu and correct orientation of both the proton donor and substrate" evidence="7">
    <location>
        <position position="363"/>
    </location>
</feature>
<accession>A0A5J5K8Y5</accession>
<feature type="chain" id="PRO_5023926681" evidence="8">
    <location>
        <begin position="37"/>
        <end position="796"/>
    </location>
</feature>
<keyword evidence="5" id="KW-0119">Carbohydrate metabolism</keyword>
<dbReference type="Gene3D" id="2.115.10.20">
    <property type="entry name" value="Glycosyl hydrolase domain, family 43"/>
    <property type="match status" value="1"/>
</dbReference>
<evidence type="ECO:0000256" key="3">
    <source>
        <dbReference type="ARBA" id="ARBA00022729"/>
    </source>
</evidence>
<dbReference type="AlphaFoldDB" id="A0A5J5K8Y5"/>
<evidence type="ECO:0000256" key="8">
    <source>
        <dbReference type="SAM" id="SignalP"/>
    </source>
</evidence>
<dbReference type="InterPro" id="IPR052176">
    <property type="entry name" value="Glycosyl_Hydrlase_43_Enz"/>
</dbReference>
<dbReference type="Proteomes" id="UP000327011">
    <property type="component" value="Unassembled WGS sequence"/>
</dbReference>
<dbReference type="Pfam" id="PF04616">
    <property type="entry name" value="Glyco_hydro_43"/>
    <property type="match status" value="1"/>
</dbReference>
<dbReference type="SUPFAM" id="SSF49785">
    <property type="entry name" value="Galactose-binding domain-like"/>
    <property type="match status" value="2"/>
</dbReference>
<dbReference type="InterPro" id="IPR005084">
    <property type="entry name" value="CBM6"/>
</dbReference>
<dbReference type="CDD" id="cd04084">
    <property type="entry name" value="CBM6_xylanase-like"/>
    <property type="match status" value="1"/>
</dbReference>
<dbReference type="Gene3D" id="2.60.120.260">
    <property type="entry name" value="Galactose-binding domain-like"/>
    <property type="match status" value="2"/>
</dbReference>
<keyword evidence="4 10" id="KW-0378">Hydrolase</keyword>
<evidence type="ECO:0000256" key="4">
    <source>
        <dbReference type="ARBA" id="ARBA00022801"/>
    </source>
</evidence>
<organism evidence="10 11">
    <name type="scientific">Microbispora cellulosiformans</name>
    <dbReference type="NCBI Taxonomy" id="2614688"/>
    <lineage>
        <taxon>Bacteria</taxon>
        <taxon>Bacillati</taxon>
        <taxon>Actinomycetota</taxon>
        <taxon>Actinomycetes</taxon>
        <taxon>Streptosporangiales</taxon>
        <taxon>Streptosporangiaceae</taxon>
        <taxon>Microbispora</taxon>
    </lineage>
</organism>
<proteinExistence type="inferred from homology"/>
<dbReference type="InterPro" id="IPR006584">
    <property type="entry name" value="Cellulose-bd_IV"/>
</dbReference>
<dbReference type="InterPro" id="IPR023296">
    <property type="entry name" value="Glyco_hydro_beta-prop_sf"/>
</dbReference>
<protein>
    <submittedName>
        <fullName evidence="10">Family 43 glycosylhydrolase</fullName>
    </submittedName>
</protein>
<dbReference type="Pfam" id="PF03422">
    <property type="entry name" value="CBM_6"/>
    <property type="match status" value="1"/>
</dbReference>
<keyword evidence="2" id="KW-0858">Xylan degradation</keyword>
<dbReference type="SUPFAM" id="SSF75005">
    <property type="entry name" value="Arabinanase/levansucrase/invertase"/>
    <property type="match status" value="1"/>
</dbReference>
<comment type="similarity">
    <text evidence="1">Belongs to the glycosyl hydrolase 43 family.</text>
</comment>
<dbReference type="GO" id="GO:0030246">
    <property type="term" value="F:carbohydrate binding"/>
    <property type="evidence" value="ECO:0007669"/>
    <property type="project" value="InterPro"/>
</dbReference>
<evidence type="ECO:0000313" key="11">
    <source>
        <dbReference type="Proteomes" id="UP000327011"/>
    </source>
</evidence>
<keyword evidence="11" id="KW-1185">Reference proteome</keyword>
<evidence type="ECO:0000256" key="5">
    <source>
        <dbReference type="ARBA" id="ARBA00023277"/>
    </source>
</evidence>
<keyword evidence="6" id="KW-0326">Glycosidase</keyword>
<dbReference type="Pfam" id="PF02018">
    <property type="entry name" value="CBM_4_9"/>
    <property type="match status" value="1"/>
</dbReference>
<comment type="caution">
    <text evidence="10">The sequence shown here is derived from an EMBL/GenBank/DDBJ whole genome shotgun (WGS) entry which is preliminary data.</text>
</comment>
<dbReference type="GO" id="GO:0045493">
    <property type="term" value="P:xylan catabolic process"/>
    <property type="evidence" value="ECO:0007669"/>
    <property type="project" value="UniProtKB-KW"/>
</dbReference>
<dbReference type="GO" id="GO:0004553">
    <property type="term" value="F:hydrolase activity, hydrolyzing O-glycosyl compounds"/>
    <property type="evidence" value="ECO:0007669"/>
    <property type="project" value="InterPro"/>
</dbReference>
<evidence type="ECO:0000313" key="10">
    <source>
        <dbReference type="EMBL" id="KAA9381287.1"/>
    </source>
</evidence>
<evidence type="ECO:0000256" key="6">
    <source>
        <dbReference type="ARBA" id="ARBA00023295"/>
    </source>
</evidence>
<dbReference type="PANTHER" id="PTHR43772:SF2">
    <property type="entry name" value="PUTATIVE (AFU_ORTHOLOGUE AFUA_2G04480)-RELATED"/>
    <property type="match status" value="1"/>
</dbReference>
<evidence type="ECO:0000256" key="7">
    <source>
        <dbReference type="PIRSR" id="PIRSR606710-2"/>
    </source>
</evidence>